<dbReference type="PANTHER" id="PTHR42771:SF4">
    <property type="entry name" value="IRON(3+)-HYDROXAMATE IMPORT ATP-BINDING PROTEIN FHUC"/>
    <property type="match status" value="1"/>
</dbReference>
<keyword evidence="12" id="KW-1185">Reference proteome</keyword>
<accession>A0ABS3LAA1</accession>
<dbReference type="SUPFAM" id="SSF52540">
    <property type="entry name" value="P-loop containing nucleoside triphosphate hydrolases"/>
    <property type="match status" value="1"/>
</dbReference>
<dbReference type="PROSITE" id="PS00211">
    <property type="entry name" value="ABC_TRANSPORTER_1"/>
    <property type="match status" value="1"/>
</dbReference>
<gene>
    <name evidence="11" type="ORF">JZO70_10325</name>
</gene>
<evidence type="ECO:0000256" key="5">
    <source>
        <dbReference type="ARBA" id="ARBA00022741"/>
    </source>
</evidence>
<dbReference type="Pfam" id="PF00005">
    <property type="entry name" value="ABC_tran"/>
    <property type="match status" value="1"/>
</dbReference>
<evidence type="ECO:0000256" key="6">
    <source>
        <dbReference type="ARBA" id="ARBA00022840"/>
    </source>
</evidence>
<dbReference type="GO" id="GO:0005524">
    <property type="term" value="F:ATP binding"/>
    <property type="evidence" value="ECO:0007669"/>
    <property type="project" value="UniProtKB-KW"/>
</dbReference>
<feature type="domain" description="ABC transporter" evidence="10">
    <location>
        <begin position="4"/>
        <end position="239"/>
    </location>
</feature>
<dbReference type="InterPro" id="IPR003439">
    <property type="entry name" value="ABC_transporter-like_ATP-bd"/>
</dbReference>
<comment type="subcellular location">
    <subcellularLocation>
        <location evidence="1">Cell membrane</location>
        <topology evidence="1">Peripheral membrane protein</topology>
    </subcellularLocation>
</comment>
<dbReference type="RefSeq" id="WP_207673487.1">
    <property type="nucleotide sequence ID" value="NZ_JAFREM010000016.1"/>
</dbReference>
<evidence type="ECO:0000313" key="12">
    <source>
        <dbReference type="Proteomes" id="UP000664601"/>
    </source>
</evidence>
<dbReference type="InterPro" id="IPR017871">
    <property type="entry name" value="ABC_transporter-like_CS"/>
</dbReference>
<keyword evidence="4" id="KW-0410">Iron transport</keyword>
<comment type="caution">
    <text evidence="11">The sequence shown here is derived from an EMBL/GenBank/DDBJ whole genome shotgun (WGS) entry which is preliminary data.</text>
</comment>
<dbReference type="CDD" id="cd03214">
    <property type="entry name" value="ABC_Iron-Siderophores_B12_Hemin"/>
    <property type="match status" value="1"/>
</dbReference>
<keyword evidence="9" id="KW-0472">Membrane</keyword>
<protein>
    <submittedName>
        <fullName evidence="11">ABC transporter ATP-binding protein</fullName>
    </submittedName>
</protein>
<evidence type="ECO:0000256" key="4">
    <source>
        <dbReference type="ARBA" id="ARBA00022496"/>
    </source>
</evidence>
<name>A0ABS3LAA1_9ENTE</name>
<evidence type="ECO:0000256" key="3">
    <source>
        <dbReference type="ARBA" id="ARBA00022475"/>
    </source>
</evidence>
<dbReference type="InterPro" id="IPR027417">
    <property type="entry name" value="P-loop_NTPase"/>
</dbReference>
<evidence type="ECO:0000259" key="10">
    <source>
        <dbReference type="PROSITE" id="PS50893"/>
    </source>
</evidence>
<dbReference type="InterPro" id="IPR003593">
    <property type="entry name" value="AAA+_ATPase"/>
</dbReference>
<dbReference type="EMBL" id="JAFREM010000016">
    <property type="protein sequence ID" value="MBO1306560.1"/>
    <property type="molecule type" value="Genomic_DNA"/>
</dbReference>
<dbReference type="SMART" id="SM00382">
    <property type="entry name" value="AAA"/>
    <property type="match status" value="1"/>
</dbReference>
<keyword evidence="6 11" id="KW-0067">ATP-binding</keyword>
<reference evidence="11 12" key="1">
    <citation type="submission" date="2021-03" db="EMBL/GenBank/DDBJ databases">
        <title>Enterococcal diversity collection.</title>
        <authorList>
            <person name="Gilmore M.S."/>
            <person name="Schwartzman J."/>
            <person name="Van Tyne D."/>
            <person name="Martin M."/>
            <person name="Earl A.M."/>
            <person name="Manson A.L."/>
            <person name="Straub T."/>
            <person name="Salamzade R."/>
            <person name="Saavedra J."/>
            <person name="Lebreton F."/>
            <person name="Prichula J."/>
            <person name="Schaufler K."/>
            <person name="Gaca A."/>
            <person name="Sgardioli B."/>
            <person name="Wagenaar J."/>
            <person name="Strong T."/>
        </authorList>
    </citation>
    <scope>NUCLEOTIDE SEQUENCE [LARGE SCALE GENOMIC DNA]</scope>
    <source>
        <strain evidence="11 12">669A</strain>
    </source>
</reference>
<dbReference type="Gene3D" id="3.40.50.300">
    <property type="entry name" value="P-loop containing nucleotide triphosphate hydrolases"/>
    <property type="match status" value="1"/>
</dbReference>
<dbReference type="PROSITE" id="PS50893">
    <property type="entry name" value="ABC_TRANSPORTER_2"/>
    <property type="match status" value="1"/>
</dbReference>
<keyword evidence="7" id="KW-0408">Iron</keyword>
<dbReference type="Proteomes" id="UP000664601">
    <property type="component" value="Unassembled WGS sequence"/>
</dbReference>
<evidence type="ECO:0000256" key="9">
    <source>
        <dbReference type="ARBA" id="ARBA00023136"/>
    </source>
</evidence>
<evidence type="ECO:0000256" key="8">
    <source>
        <dbReference type="ARBA" id="ARBA00023065"/>
    </source>
</evidence>
<keyword evidence="2" id="KW-0813">Transport</keyword>
<dbReference type="PANTHER" id="PTHR42771">
    <property type="entry name" value="IRON(3+)-HYDROXAMATE IMPORT ATP-BINDING PROTEIN FHUC"/>
    <property type="match status" value="1"/>
</dbReference>
<dbReference type="InterPro" id="IPR051535">
    <property type="entry name" value="Siderophore_ABC-ATPase"/>
</dbReference>
<keyword evidence="3" id="KW-1003">Cell membrane</keyword>
<sequence>MTRLTTTELSVGYDKKIILNDVSIDIPDGKITSLIGPNGSGKSTLLKALARILLPKKGEVLIDGKNIHQLETKAVAQKIASLSQSSDQISGLSVEEIVAYGRFPYQSGFSGLKKSDHEWIKWALEATDLMDLKDRPLTSLSGGQQQRVWIAMALAQNTDILILDEPITFLDPAHQLEILELLQDINRQGKTILMTIHDLNHASRFSDYILGMKEGQLIFQGSPQEVFTTENMAELFDIQAVFYSSVSQQKPMIMSYELLKRRTSDET</sequence>
<keyword evidence="5" id="KW-0547">Nucleotide-binding</keyword>
<evidence type="ECO:0000256" key="1">
    <source>
        <dbReference type="ARBA" id="ARBA00004202"/>
    </source>
</evidence>
<evidence type="ECO:0000256" key="2">
    <source>
        <dbReference type="ARBA" id="ARBA00022448"/>
    </source>
</evidence>
<proteinExistence type="predicted"/>
<evidence type="ECO:0000256" key="7">
    <source>
        <dbReference type="ARBA" id="ARBA00023004"/>
    </source>
</evidence>
<keyword evidence="8" id="KW-0406">Ion transport</keyword>
<evidence type="ECO:0000313" key="11">
    <source>
        <dbReference type="EMBL" id="MBO1306560.1"/>
    </source>
</evidence>
<organism evidence="11 12">
    <name type="scientific">Candidatus Enterococcus moelleringii</name>
    <dbReference type="NCBI Taxonomy" id="2815325"/>
    <lineage>
        <taxon>Bacteria</taxon>
        <taxon>Bacillati</taxon>
        <taxon>Bacillota</taxon>
        <taxon>Bacilli</taxon>
        <taxon>Lactobacillales</taxon>
        <taxon>Enterococcaceae</taxon>
        <taxon>Enterococcus</taxon>
    </lineage>
</organism>